<evidence type="ECO:0000313" key="5">
    <source>
        <dbReference type="Proteomes" id="UP001391051"/>
    </source>
</evidence>
<accession>A0ABR1QU12</accession>
<reference evidence="4 5" key="1">
    <citation type="submission" date="2023-01" db="EMBL/GenBank/DDBJ databases">
        <title>Analysis of 21 Apiospora genomes using comparative genomics revels a genus with tremendous synthesis potential of carbohydrate active enzymes and secondary metabolites.</title>
        <authorList>
            <person name="Sorensen T."/>
        </authorList>
    </citation>
    <scope>NUCLEOTIDE SEQUENCE [LARGE SCALE GENOMIC DNA]</scope>
    <source>
        <strain evidence="4 5">CBS 24483</strain>
    </source>
</reference>
<dbReference type="RefSeq" id="XP_066705536.1">
    <property type="nucleotide sequence ID" value="XM_066836643.1"/>
</dbReference>
<keyword evidence="5" id="KW-1185">Reference proteome</keyword>
<dbReference type="PROSITE" id="PS50038">
    <property type="entry name" value="FZ"/>
    <property type="match status" value="1"/>
</dbReference>
<dbReference type="InterPro" id="IPR020067">
    <property type="entry name" value="Frizzled_dom"/>
</dbReference>
<name>A0ABR1QU12_9PEZI</name>
<dbReference type="PANTHER" id="PTHR39142:SF1">
    <property type="entry name" value="AEL197CP"/>
    <property type="match status" value="1"/>
</dbReference>
<gene>
    <name evidence="4" type="ORF">PG986_000421</name>
</gene>
<proteinExistence type="predicted"/>
<dbReference type="Proteomes" id="UP001391051">
    <property type="component" value="Unassembled WGS sequence"/>
</dbReference>
<evidence type="ECO:0000313" key="4">
    <source>
        <dbReference type="EMBL" id="KAK7966144.1"/>
    </source>
</evidence>
<feature type="domain" description="FZ" evidence="3">
    <location>
        <begin position="428"/>
        <end position="597"/>
    </location>
</feature>
<evidence type="ECO:0000256" key="2">
    <source>
        <dbReference type="SAM" id="MobiDB-lite"/>
    </source>
</evidence>
<dbReference type="PANTHER" id="PTHR39142">
    <property type="entry name" value="MID1P"/>
    <property type="match status" value="1"/>
</dbReference>
<sequence>MQLSPLQSRLAASVVASCLVLAIYFLMFSPQFAFAAELNTTPLDAFQNGWAAALEEAPTIGDGDSSETMRTTEEIKPRDPVMYKPDFGLFDRSLLGRAPSGVVALANNAPKNMQIDPGTLSAFVFEAKSVFNSRDGEGSNTNRLELRGDAPEAAQGSPDGAEGSGDGDSFSEIEQRESPTKTLWISANTCIQPERKADQTTLDPPQLTLYVSTASDNTSPGPMADKNKQDVRVFNEGAVMYNTTLRGDVYFTIAGPPNVATGDFNTKTYNVNIAASIDKSYYAYDADSEPNVFWVDSDSGATLMASGVLPPVDQDSSLDKPPYTMFVFEAGDMAINGVRNSYCGLKEYSLIGGTRSRVPKDTMVSRLVKRGTESVTKQEFFLSGLNASTKYTAVLASDPNAMSKGKRDDNIPGGGGFVFRQTGFETSQTGGSCFLIQNLEFCDQTQYRVPGNLKTFPNATALGKYYDSYAQEMYKNFDKALQQVQCDAENTGKYSLARNCDDCKQAYKNWLCTVSIPRCEEFSNNAPWLQMRNINAPFLNESNKMDTNITQTFGNQKAFNSSRLARIDEDVQPGPYKEVLPCDYLCYDIVQSCASSMGFSCPLPGKLGFNTSYGMLNENNTVNNTDVTCNYPGSAHYKNAASVLVSLTWVLWVGLLGGTLSVIV</sequence>
<protein>
    <submittedName>
        <fullName evidence="4">Calcium channel MID1</fullName>
    </submittedName>
</protein>
<dbReference type="InterPro" id="IPR024338">
    <property type="entry name" value="MID1/Yam8"/>
</dbReference>
<evidence type="ECO:0000256" key="1">
    <source>
        <dbReference type="ARBA" id="ARBA00023157"/>
    </source>
</evidence>
<evidence type="ECO:0000259" key="3">
    <source>
        <dbReference type="PROSITE" id="PS50038"/>
    </source>
</evidence>
<keyword evidence="1" id="KW-1015">Disulfide bond</keyword>
<feature type="region of interest" description="Disordered" evidence="2">
    <location>
        <begin position="132"/>
        <end position="179"/>
    </location>
</feature>
<dbReference type="Pfam" id="PF12929">
    <property type="entry name" value="Mid1"/>
    <property type="match status" value="1"/>
</dbReference>
<dbReference type="GeneID" id="92069705"/>
<dbReference type="EMBL" id="JAQQWE010000001">
    <property type="protein sequence ID" value="KAK7966144.1"/>
    <property type="molecule type" value="Genomic_DNA"/>
</dbReference>
<comment type="caution">
    <text evidence="4">The sequence shown here is derived from an EMBL/GenBank/DDBJ whole genome shotgun (WGS) entry which is preliminary data.</text>
</comment>
<organism evidence="4 5">
    <name type="scientific">Apiospora aurea</name>
    <dbReference type="NCBI Taxonomy" id="335848"/>
    <lineage>
        <taxon>Eukaryota</taxon>
        <taxon>Fungi</taxon>
        <taxon>Dikarya</taxon>
        <taxon>Ascomycota</taxon>
        <taxon>Pezizomycotina</taxon>
        <taxon>Sordariomycetes</taxon>
        <taxon>Xylariomycetidae</taxon>
        <taxon>Amphisphaeriales</taxon>
        <taxon>Apiosporaceae</taxon>
        <taxon>Apiospora</taxon>
    </lineage>
</organism>